<accession>A0A285SX56</accession>
<proteinExistence type="predicted"/>
<reference evidence="3" key="1">
    <citation type="submission" date="2017-08" db="EMBL/GenBank/DDBJ databases">
        <authorList>
            <person name="Varghese N."/>
            <person name="Submissions S."/>
        </authorList>
    </citation>
    <scope>NUCLEOTIDE SEQUENCE [LARGE SCALE GENOMIC DNA]</scope>
    <source>
        <strain evidence="3">JC22</strain>
    </source>
</reference>
<keyword evidence="3" id="KW-1185">Reference proteome</keyword>
<feature type="transmembrane region" description="Helical" evidence="1">
    <location>
        <begin position="170"/>
        <end position="187"/>
    </location>
</feature>
<dbReference type="RefSeq" id="WP_097073812.1">
    <property type="nucleotide sequence ID" value="NZ_OBMQ01000007.1"/>
</dbReference>
<protein>
    <submittedName>
        <fullName evidence="2">Uncharacterized protein</fullName>
    </submittedName>
</protein>
<sequence>MFFKRKKVEVVKASELTDYSERFKEFEKMRKEDKKYATRKTVAIAATAPATVSVGLAAYNYFKSDTLPTTSFYEASNVIEPFKTLSAQPLIEPSALTETYTPLVVNTIPTNIIPEPTGVIADASLTALATVLDPIIELLVAISFPIASVIVVCAFFLIMIGNKEKAFDMMMHAGLGYILIQLSPMFLEILKTVGEAM</sequence>
<keyword evidence="1" id="KW-1133">Transmembrane helix</keyword>
<feature type="transmembrane region" description="Helical" evidence="1">
    <location>
        <begin position="41"/>
        <end position="62"/>
    </location>
</feature>
<dbReference type="AlphaFoldDB" id="A0A285SX56"/>
<dbReference type="OrthoDB" id="2454059at2"/>
<feature type="transmembrane region" description="Helical" evidence="1">
    <location>
        <begin position="135"/>
        <end position="158"/>
    </location>
</feature>
<keyword evidence="1" id="KW-0812">Transmembrane</keyword>
<dbReference type="EMBL" id="OBMQ01000007">
    <property type="protein sequence ID" value="SOC12937.1"/>
    <property type="molecule type" value="Genomic_DNA"/>
</dbReference>
<gene>
    <name evidence="2" type="ORF">SAMN05880501_10777</name>
</gene>
<organism evidence="2 3">
    <name type="scientific">Ureibacillus xyleni</name>
    <dbReference type="NCBI Taxonomy" id="614648"/>
    <lineage>
        <taxon>Bacteria</taxon>
        <taxon>Bacillati</taxon>
        <taxon>Bacillota</taxon>
        <taxon>Bacilli</taxon>
        <taxon>Bacillales</taxon>
        <taxon>Caryophanaceae</taxon>
        <taxon>Ureibacillus</taxon>
    </lineage>
</organism>
<evidence type="ECO:0000313" key="2">
    <source>
        <dbReference type="EMBL" id="SOC12937.1"/>
    </source>
</evidence>
<evidence type="ECO:0000256" key="1">
    <source>
        <dbReference type="SAM" id="Phobius"/>
    </source>
</evidence>
<evidence type="ECO:0000313" key="3">
    <source>
        <dbReference type="Proteomes" id="UP000219636"/>
    </source>
</evidence>
<name>A0A285SX56_9BACL</name>
<keyword evidence="1" id="KW-0472">Membrane</keyword>
<dbReference type="Proteomes" id="UP000219636">
    <property type="component" value="Unassembled WGS sequence"/>
</dbReference>